<evidence type="ECO:0000259" key="6">
    <source>
        <dbReference type="Pfam" id="PF21982"/>
    </source>
</evidence>
<protein>
    <recommendedName>
        <fullName evidence="3 5">Regulatory protein RecX</fullName>
    </recommendedName>
</protein>
<comment type="caution">
    <text evidence="7">The sequence shown here is derived from an EMBL/GenBank/DDBJ whole genome shotgun (WGS) entry which is preliminary data.</text>
</comment>
<evidence type="ECO:0000256" key="1">
    <source>
        <dbReference type="ARBA" id="ARBA00004496"/>
    </source>
</evidence>
<keyword evidence="4 5" id="KW-0963">Cytoplasm</keyword>
<accession>A0A154BTD1</accession>
<dbReference type="InterPro" id="IPR003783">
    <property type="entry name" value="Regulatory_RecX"/>
</dbReference>
<name>A0A154BTD1_ANASB</name>
<evidence type="ECO:0000256" key="3">
    <source>
        <dbReference type="ARBA" id="ARBA00018111"/>
    </source>
</evidence>
<gene>
    <name evidence="5" type="primary">recX</name>
    <name evidence="7" type="ORF">AXX12_03090</name>
</gene>
<evidence type="ECO:0000313" key="8">
    <source>
        <dbReference type="Proteomes" id="UP000076268"/>
    </source>
</evidence>
<proteinExistence type="inferred from homology"/>
<feature type="domain" description="RecX first three-helical" evidence="6">
    <location>
        <begin position="9"/>
        <end position="48"/>
    </location>
</feature>
<dbReference type="Proteomes" id="UP000076268">
    <property type="component" value="Unassembled WGS sequence"/>
</dbReference>
<comment type="similarity">
    <text evidence="2 5">Belongs to the RecX family.</text>
</comment>
<dbReference type="OrthoDB" id="1633944at2"/>
<dbReference type="Pfam" id="PF21982">
    <property type="entry name" value="RecX_HTH1"/>
    <property type="match status" value="1"/>
</dbReference>
<organism evidence="7 8">
    <name type="scientific">Anaerosporomusa subterranea</name>
    <dbReference type="NCBI Taxonomy" id="1794912"/>
    <lineage>
        <taxon>Bacteria</taxon>
        <taxon>Bacillati</taxon>
        <taxon>Bacillota</taxon>
        <taxon>Negativicutes</taxon>
        <taxon>Acetonemataceae</taxon>
        <taxon>Anaerosporomusa</taxon>
    </lineage>
</organism>
<evidence type="ECO:0000256" key="2">
    <source>
        <dbReference type="ARBA" id="ARBA00009695"/>
    </source>
</evidence>
<comment type="function">
    <text evidence="5">Modulates RecA activity.</text>
</comment>
<dbReference type="GO" id="GO:0006282">
    <property type="term" value="P:regulation of DNA repair"/>
    <property type="evidence" value="ECO:0007669"/>
    <property type="project" value="UniProtKB-UniRule"/>
</dbReference>
<evidence type="ECO:0000313" key="7">
    <source>
        <dbReference type="EMBL" id="KYZ77135.1"/>
    </source>
</evidence>
<dbReference type="HAMAP" id="MF_01114">
    <property type="entry name" value="RecX"/>
    <property type="match status" value="1"/>
</dbReference>
<dbReference type="InterPro" id="IPR053926">
    <property type="entry name" value="RecX_HTH_1st"/>
</dbReference>
<comment type="subcellular location">
    <subcellularLocation>
        <location evidence="1 5">Cytoplasm</location>
    </subcellularLocation>
</comment>
<dbReference type="AlphaFoldDB" id="A0A154BTD1"/>
<evidence type="ECO:0000256" key="5">
    <source>
        <dbReference type="HAMAP-Rule" id="MF_01114"/>
    </source>
</evidence>
<sequence length="148" mass="17014">MMPQPKNSALTVAVRLLARRDHSERELSDKLAQRAYSRDEINEALARLRERGYVDDTAYCNKLAESLWQSGKWGLPGVANQLRRRGLPEAMIRETMAAFEREQEFKHALTLLEKRAFTPDERDKAGRFLASRGFSFAVIEQSLDHIHS</sequence>
<keyword evidence="8" id="KW-1185">Reference proteome</keyword>
<dbReference type="Gene3D" id="1.10.10.10">
    <property type="entry name" value="Winged helix-like DNA-binding domain superfamily/Winged helix DNA-binding domain"/>
    <property type="match status" value="1"/>
</dbReference>
<dbReference type="InterPro" id="IPR036388">
    <property type="entry name" value="WH-like_DNA-bd_sf"/>
</dbReference>
<evidence type="ECO:0000256" key="4">
    <source>
        <dbReference type="ARBA" id="ARBA00022490"/>
    </source>
</evidence>
<dbReference type="GO" id="GO:0005737">
    <property type="term" value="C:cytoplasm"/>
    <property type="evidence" value="ECO:0007669"/>
    <property type="project" value="UniProtKB-SubCell"/>
</dbReference>
<dbReference type="PANTHER" id="PTHR33602">
    <property type="entry name" value="REGULATORY PROTEIN RECX FAMILY PROTEIN"/>
    <property type="match status" value="1"/>
</dbReference>
<reference evidence="7 8" key="1">
    <citation type="submission" date="2016-02" db="EMBL/GenBank/DDBJ databases">
        <title>Anaerosporomusa subterraneum gen. nov., sp. nov., a spore-forming obligate anaerobe isolated from saprolite.</title>
        <authorList>
            <person name="Choi J.K."/>
            <person name="Shah M."/>
            <person name="Yee N."/>
        </authorList>
    </citation>
    <scope>NUCLEOTIDE SEQUENCE [LARGE SCALE GENOMIC DNA]</scope>
    <source>
        <strain evidence="7 8">RU4</strain>
    </source>
</reference>
<dbReference type="EMBL" id="LSGP01000013">
    <property type="protein sequence ID" value="KYZ77135.1"/>
    <property type="molecule type" value="Genomic_DNA"/>
</dbReference>
<dbReference type="PANTHER" id="PTHR33602:SF1">
    <property type="entry name" value="REGULATORY PROTEIN RECX FAMILY PROTEIN"/>
    <property type="match status" value="1"/>
</dbReference>
<dbReference type="STRING" id="1794912.AXX12_03090"/>